<keyword evidence="4" id="KW-1185">Reference proteome</keyword>
<reference evidence="3 4" key="1">
    <citation type="submission" date="2019-08" db="EMBL/GenBank/DDBJ databases">
        <title>Actinomadura sp. nov. CYP1-5 isolated from mountain soil.</title>
        <authorList>
            <person name="Songsumanus A."/>
            <person name="Kuncharoen N."/>
            <person name="Kudo T."/>
            <person name="Yuki M."/>
            <person name="Igarashi Y."/>
            <person name="Tanasupawat S."/>
        </authorList>
    </citation>
    <scope>NUCLEOTIDE SEQUENCE [LARGE SCALE GENOMIC DNA]</scope>
    <source>
        <strain evidence="3 4">JCM 14158</strain>
    </source>
</reference>
<accession>A0A5D0NU52</accession>
<dbReference type="InterPro" id="IPR008775">
    <property type="entry name" value="Phytyl_CoA_dOase-like"/>
</dbReference>
<evidence type="ECO:0000313" key="3">
    <source>
        <dbReference type="EMBL" id="TYB47859.1"/>
    </source>
</evidence>
<dbReference type="PANTHER" id="PTHR20883">
    <property type="entry name" value="PHYTANOYL-COA DIOXYGENASE DOMAIN CONTAINING 1"/>
    <property type="match status" value="1"/>
</dbReference>
<dbReference type="STRING" id="1220554.GCA_001552135_03720"/>
<dbReference type="EMBL" id="VSFG01000001">
    <property type="protein sequence ID" value="TYB47859.1"/>
    <property type="molecule type" value="Genomic_DNA"/>
</dbReference>
<dbReference type="RefSeq" id="WP_067892770.1">
    <property type="nucleotide sequence ID" value="NZ_VSFG01000001.1"/>
</dbReference>
<dbReference type="Pfam" id="PF05721">
    <property type="entry name" value="PhyH"/>
    <property type="match status" value="1"/>
</dbReference>
<dbReference type="InterPro" id="IPR005123">
    <property type="entry name" value="Oxoglu/Fe-dep_dioxygenase_dom"/>
</dbReference>
<sequence length="239" mass="26678">MMLTAEEVRHFRHNGYLVVRHAVPDALLKQTRELVQEHWSPADELSEDGQVKLYRMYERDPGRMHALVAHRGIVEPLRDLLGPNIVYVLNRHNQATVNGPGESRPRLHRDVLQWSRGLVTVIVYLEDATVDNGCTRLVPGSQYLPFFGVPQPEGGGTWMDEHAELRDLADQAVPVPVPAGGILVFDSLVFHSVGLNRSTGTRMSVTAGYRSVDELDATPDATREILVTGELIYRGNDRG</sequence>
<evidence type="ECO:0000313" key="4">
    <source>
        <dbReference type="Proteomes" id="UP000323380"/>
    </source>
</evidence>
<proteinExistence type="inferred from homology"/>
<dbReference type="GO" id="GO:0016706">
    <property type="term" value="F:2-oxoglutarate-dependent dioxygenase activity"/>
    <property type="evidence" value="ECO:0007669"/>
    <property type="project" value="UniProtKB-ARBA"/>
</dbReference>
<name>A0A5D0NU52_9ACTN</name>
<comment type="caution">
    <text evidence="3">The sequence shown here is derived from an EMBL/GenBank/DDBJ whole genome shotgun (WGS) entry which is preliminary data.</text>
</comment>
<evidence type="ECO:0000259" key="2">
    <source>
        <dbReference type="PROSITE" id="PS51471"/>
    </source>
</evidence>
<organism evidence="3 4">
    <name type="scientific">Actinomadura chibensis</name>
    <dbReference type="NCBI Taxonomy" id="392828"/>
    <lineage>
        <taxon>Bacteria</taxon>
        <taxon>Bacillati</taxon>
        <taxon>Actinomycetota</taxon>
        <taxon>Actinomycetes</taxon>
        <taxon>Streptosporangiales</taxon>
        <taxon>Thermomonosporaceae</taxon>
        <taxon>Actinomadura</taxon>
    </lineage>
</organism>
<dbReference type="PANTHER" id="PTHR20883:SF48">
    <property type="entry name" value="ECTOINE DIOXYGENASE"/>
    <property type="match status" value="1"/>
</dbReference>
<protein>
    <submittedName>
        <fullName evidence="3">Phytanoyl-CoA dioxygenase family protein</fullName>
    </submittedName>
</protein>
<evidence type="ECO:0000256" key="1">
    <source>
        <dbReference type="RuleBase" id="RU003682"/>
    </source>
</evidence>
<dbReference type="GO" id="GO:0005506">
    <property type="term" value="F:iron ion binding"/>
    <property type="evidence" value="ECO:0007669"/>
    <property type="project" value="UniProtKB-ARBA"/>
</dbReference>
<gene>
    <name evidence="3" type="ORF">FXF69_00960</name>
</gene>
<dbReference type="SUPFAM" id="SSF51197">
    <property type="entry name" value="Clavaminate synthase-like"/>
    <property type="match status" value="1"/>
</dbReference>
<comment type="similarity">
    <text evidence="1">Belongs to the iron/ascorbate-dependent oxidoreductase family.</text>
</comment>
<feature type="domain" description="Fe2OG dioxygenase" evidence="2">
    <location>
        <begin position="82"/>
        <end position="211"/>
    </location>
</feature>
<keyword evidence="1" id="KW-0408">Iron</keyword>
<dbReference type="PROSITE" id="PS51471">
    <property type="entry name" value="FE2OG_OXY"/>
    <property type="match status" value="1"/>
</dbReference>
<keyword evidence="1" id="KW-0560">Oxidoreductase</keyword>
<keyword evidence="1" id="KW-0479">Metal-binding</keyword>
<dbReference type="Gene3D" id="2.60.120.620">
    <property type="entry name" value="q2cbj1_9rhob like domain"/>
    <property type="match status" value="1"/>
</dbReference>
<dbReference type="AlphaFoldDB" id="A0A5D0NU52"/>
<dbReference type="Proteomes" id="UP000323380">
    <property type="component" value="Unassembled WGS sequence"/>
</dbReference>
<keyword evidence="3" id="KW-0223">Dioxygenase</keyword>